<sequence length="380" mass="42478">MSQPAHANCFDLNLRTTIDRIISDLSNLYDAAKKLEHEHFNLKAEYGDQARSVDINEVDLATTITRISKEIKHARSKARLDCETAYLGQLFTLHSNQEQCVRELEVNLKGPPQYMSIKGILDPLEGSKVSPYINMSAPAQKKRRASAVPLDTQEPATKIGKFEAITTRDLPIQGNVVDLTSDHIGPSSAPALSQPIRPSPFGIPGLKQREHHSRRDIARGMSLRTLEHRYLPQIPNCDAPDLRSQNFYIASLERPLPSSREEQHNHTTPVSFPIQSVSKSPSSSIQIPRPLPSGKPAVPDVNANRKKIEAQEEFTQVTAKVEIDLQNKKEEVNVLQGILLELRVHYRIEGSIGRKVDRLRALKVELAELEGKKAGLSKEK</sequence>
<evidence type="ECO:0000313" key="3">
    <source>
        <dbReference type="EMBL" id="KAG9228257.1"/>
    </source>
</evidence>
<name>A0A9P7Y7V2_9HELO</name>
<proteinExistence type="predicted"/>
<feature type="compositionally biased region" description="Low complexity" evidence="2">
    <location>
        <begin position="271"/>
        <end position="288"/>
    </location>
</feature>
<gene>
    <name evidence="3" type="ORF">BJ875DRAFT_490053</name>
</gene>
<dbReference type="EMBL" id="MU252002">
    <property type="protein sequence ID" value="KAG9228257.1"/>
    <property type="molecule type" value="Genomic_DNA"/>
</dbReference>
<comment type="caution">
    <text evidence="3">The sequence shown here is derived from an EMBL/GenBank/DDBJ whole genome shotgun (WGS) entry which is preliminary data.</text>
</comment>
<accession>A0A9P7Y7V2</accession>
<organism evidence="3 4">
    <name type="scientific">Amylocarpus encephaloides</name>
    <dbReference type="NCBI Taxonomy" id="45428"/>
    <lineage>
        <taxon>Eukaryota</taxon>
        <taxon>Fungi</taxon>
        <taxon>Dikarya</taxon>
        <taxon>Ascomycota</taxon>
        <taxon>Pezizomycotina</taxon>
        <taxon>Leotiomycetes</taxon>
        <taxon>Helotiales</taxon>
        <taxon>Helotiales incertae sedis</taxon>
        <taxon>Amylocarpus</taxon>
    </lineage>
</organism>
<dbReference type="Proteomes" id="UP000824998">
    <property type="component" value="Unassembled WGS sequence"/>
</dbReference>
<feature type="region of interest" description="Disordered" evidence="2">
    <location>
        <begin position="256"/>
        <end position="298"/>
    </location>
</feature>
<reference evidence="3" key="1">
    <citation type="journal article" date="2021" name="IMA Fungus">
        <title>Genomic characterization of three marine fungi, including Emericellopsis atlantica sp. nov. with signatures of a generalist lifestyle and marine biomass degradation.</title>
        <authorList>
            <person name="Hagestad O.C."/>
            <person name="Hou L."/>
            <person name="Andersen J.H."/>
            <person name="Hansen E.H."/>
            <person name="Altermark B."/>
            <person name="Li C."/>
            <person name="Kuhnert E."/>
            <person name="Cox R.J."/>
            <person name="Crous P.W."/>
            <person name="Spatafora J.W."/>
            <person name="Lail K."/>
            <person name="Amirebrahimi M."/>
            <person name="Lipzen A."/>
            <person name="Pangilinan J."/>
            <person name="Andreopoulos W."/>
            <person name="Hayes R.D."/>
            <person name="Ng V."/>
            <person name="Grigoriev I.V."/>
            <person name="Jackson S.A."/>
            <person name="Sutton T.D.S."/>
            <person name="Dobson A.D.W."/>
            <person name="Rama T."/>
        </authorList>
    </citation>
    <scope>NUCLEOTIDE SEQUENCE</scope>
    <source>
        <strain evidence="3">TRa018bII</strain>
    </source>
</reference>
<feature type="coiled-coil region" evidence="1">
    <location>
        <begin position="18"/>
        <end position="45"/>
    </location>
</feature>
<keyword evidence="1" id="KW-0175">Coiled coil</keyword>
<evidence type="ECO:0000256" key="2">
    <source>
        <dbReference type="SAM" id="MobiDB-lite"/>
    </source>
</evidence>
<keyword evidence="4" id="KW-1185">Reference proteome</keyword>
<evidence type="ECO:0000256" key="1">
    <source>
        <dbReference type="SAM" id="Coils"/>
    </source>
</evidence>
<evidence type="ECO:0000313" key="4">
    <source>
        <dbReference type="Proteomes" id="UP000824998"/>
    </source>
</evidence>
<feature type="coiled-coil region" evidence="1">
    <location>
        <begin position="352"/>
        <end position="379"/>
    </location>
</feature>
<dbReference type="AlphaFoldDB" id="A0A9P7Y7V2"/>
<protein>
    <submittedName>
        <fullName evidence="3">Uncharacterized protein</fullName>
    </submittedName>
</protein>